<organism evidence="3 4">
    <name type="scientific">Oceanomicrobium pacificus</name>
    <dbReference type="NCBI Taxonomy" id="2692916"/>
    <lineage>
        <taxon>Bacteria</taxon>
        <taxon>Pseudomonadati</taxon>
        <taxon>Pseudomonadota</taxon>
        <taxon>Alphaproteobacteria</taxon>
        <taxon>Rhodobacterales</taxon>
        <taxon>Paracoccaceae</taxon>
        <taxon>Oceanomicrobium</taxon>
    </lineage>
</organism>
<dbReference type="EMBL" id="WUWG01000001">
    <property type="protein sequence ID" value="MXU64072.1"/>
    <property type="molecule type" value="Genomic_DNA"/>
</dbReference>
<feature type="chain" id="PRO_5025605922" evidence="1">
    <location>
        <begin position="24"/>
        <end position="192"/>
    </location>
</feature>
<dbReference type="RefSeq" id="WP_160851137.1">
    <property type="nucleotide sequence ID" value="NZ_WUWG01000001.1"/>
</dbReference>
<evidence type="ECO:0000259" key="2">
    <source>
        <dbReference type="Pfam" id="PF13590"/>
    </source>
</evidence>
<dbReference type="Proteomes" id="UP000436016">
    <property type="component" value="Unassembled WGS sequence"/>
</dbReference>
<proteinExistence type="predicted"/>
<evidence type="ECO:0000313" key="3">
    <source>
        <dbReference type="EMBL" id="MXU64072.1"/>
    </source>
</evidence>
<dbReference type="Gene3D" id="3.30.160.670">
    <property type="match status" value="1"/>
</dbReference>
<accession>A0A6B0TS94</accession>
<dbReference type="Pfam" id="PF13590">
    <property type="entry name" value="DUF4136"/>
    <property type="match status" value="1"/>
</dbReference>
<evidence type="ECO:0000256" key="1">
    <source>
        <dbReference type="SAM" id="SignalP"/>
    </source>
</evidence>
<keyword evidence="1" id="KW-0732">Signal</keyword>
<name>A0A6B0TS94_9RHOB</name>
<reference evidence="3 4" key="1">
    <citation type="submission" date="2019-12" db="EMBL/GenBank/DDBJ databases">
        <title>Strain KN286 was isolated from seawater, which was collected from Caroline Seamount in the tropical western Pacific.</title>
        <authorList>
            <person name="Wang Q."/>
        </authorList>
    </citation>
    <scope>NUCLEOTIDE SEQUENCE [LARGE SCALE GENOMIC DNA]</scope>
    <source>
        <strain evidence="3 4">KN286</strain>
    </source>
</reference>
<feature type="domain" description="DUF4136" evidence="2">
    <location>
        <begin position="26"/>
        <end position="186"/>
    </location>
</feature>
<sequence>MIRGFAAALLSLTLLACTPSVNGGGDLNPAVDVSRFQTFSWAANPPLVSRQGDGIANPVLEAQLEQTVAAVLRGKGYRFVSNPAQADFVVGYTIGARERTRVSSAPSYGLSTGFGGYYGGFGLSYYQPNIITTNYTEGQFAIDILDRRARQPAYHGVATRNIYSGESGASAEIVQSVVLTALRDFPSRAAPQ</sequence>
<protein>
    <submittedName>
        <fullName evidence="3">DUF4136 domain-containing protein</fullName>
    </submittedName>
</protein>
<gene>
    <name evidence="3" type="ORF">GSH16_01335</name>
</gene>
<keyword evidence="4" id="KW-1185">Reference proteome</keyword>
<feature type="signal peptide" evidence="1">
    <location>
        <begin position="1"/>
        <end position="23"/>
    </location>
</feature>
<dbReference type="AlphaFoldDB" id="A0A6B0TS94"/>
<dbReference type="InterPro" id="IPR025411">
    <property type="entry name" value="DUF4136"/>
</dbReference>
<evidence type="ECO:0000313" key="4">
    <source>
        <dbReference type="Proteomes" id="UP000436016"/>
    </source>
</evidence>
<comment type="caution">
    <text evidence="3">The sequence shown here is derived from an EMBL/GenBank/DDBJ whole genome shotgun (WGS) entry which is preliminary data.</text>
</comment>
<dbReference type="PROSITE" id="PS51257">
    <property type="entry name" value="PROKAR_LIPOPROTEIN"/>
    <property type="match status" value="1"/>
</dbReference>